<accession>A0A016T2A8</accession>
<dbReference type="EMBL" id="JARK01001482">
    <property type="protein sequence ID" value="EYB96870.1"/>
    <property type="molecule type" value="Genomic_DNA"/>
</dbReference>
<reference evidence="3" key="1">
    <citation type="journal article" date="2015" name="Nat. Genet.">
        <title>The genome and transcriptome of the zoonotic hookworm Ancylostoma ceylanicum identify infection-specific gene families.</title>
        <authorList>
            <person name="Schwarz E.M."/>
            <person name="Hu Y."/>
            <person name="Antoshechkin I."/>
            <person name="Miller M.M."/>
            <person name="Sternberg P.W."/>
            <person name="Aroian R.V."/>
        </authorList>
    </citation>
    <scope>NUCLEOTIDE SEQUENCE</scope>
    <source>
        <strain evidence="3">HY135</strain>
    </source>
</reference>
<keyword evidence="3" id="KW-1185">Reference proteome</keyword>
<evidence type="ECO:0000256" key="1">
    <source>
        <dbReference type="SAM" id="Phobius"/>
    </source>
</evidence>
<dbReference type="AlphaFoldDB" id="A0A016T2A8"/>
<name>A0A016T2A8_9BILA</name>
<gene>
    <name evidence="2" type="primary">Acey_s0146.g2550</name>
    <name evidence="2" type="ORF">Y032_0146g2550</name>
</gene>
<sequence>MSVGFRTSQGAIANFVFLHLLIHSAYVLAILIVDISLAGTLPGGDAVSGGMLTKNNGHCFDDCSLCEIVACTTLLDSLQGAVNPQFFNEAAKME</sequence>
<evidence type="ECO:0000313" key="2">
    <source>
        <dbReference type="EMBL" id="EYB96870.1"/>
    </source>
</evidence>
<feature type="transmembrane region" description="Helical" evidence="1">
    <location>
        <begin position="12"/>
        <end position="33"/>
    </location>
</feature>
<protein>
    <submittedName>
        <fullName evidence="2">Uncharacterized protein</fullName>
    </submittedName>
</protein>
<keyword evidence="1" id="KW-1133">Transmembrane helix</keyword>
<keyword evidence="1" id="KW-0472">Membrane</keyword>
<evidence type="ECO:0000313" key="3">
    <source>
        <dbReference type="Proteomes" id="UP000024635"/>
    </source>
</evidence>
<keyword evidence="1" id="KW-0812">Transmembrane</keyword>
<dbReference type="Proteomes" id="UP000024635">
    <property type="component" value="Unassembled WGS sequence"/>
</dbReference>
<organism evidence="2 3">
    <name type="scientific">Ancylostoma ceylanicum</name>
    <dbReference type="NCBI Taxonomy" id="53326"/>
    <lineage>
        <taxon>Eukaryota</taxon>
        <taxon>Metazoa</taxon>
        <taxon>Ecdysozoa</taxon>
        <taxon>Nematoda</taxon>
        <taxon>Chromadorea</taxon>
        <taxon>Rhabditida</taxon>
        <taxon>Rhabditina</taxon>
        <taxon>Rhabditomorpha</taxon>
        <taxon>Strongyloidea</taxon>
        <taxon>Ancylostomatidae</taxon>
        <taxon>Ancylostomatinae</taxon>
        <taxon>Ancylostoma</taxon>
    </lineage>
</organism>
<proteinExistence type="predicted"/>
<comment type="caution">
    <text evidence="2">The sequence shown here is derived from an EMBL/GenBank/DDBJ whole genome shotgun (WGS) entry which is preliminary data.</text>
</comment>